<proteinExistence type="predicted"/>
<accession>A0ABN7W1M1</accession>
<keyword evidence="3" id="KW-1185">Reference proteome</keyword>
<feature type="compositionally biased region" description="Basic and acidic residues" evidence="1">
    <location>
        <begin position="14"/>
        <end position="26"/>
    </location>
</feature>
<organism evidence="2 3">
    <name type="scientific">Gigaspora margarita</name>
    <dbReference type="NCBI Taxonomy" id="4874"/>
    <lineage>
        <taxon>Eukaryota</taxon>
        <taxon>Fungi</taxon>
        <taxon>Fungi incertae sedis</taxon>
        <taxon>Mucoromycota</taxon>
        <taxon>Glomeromycotina</taxon>
        <taxon>Glomeromycetes</taxon>
        <taxon>Diversisporales</taxon>
        <taxon>Gigasporaceae</taxon>
        <taxon>Gigaspora</taxon>
    </lineage>
</organism>
<feature type="region of interest" description="Disordered" evidence="1">
    <location>
        <begin position="1"/>
        <end position="51"/>
    </location>
</feature>
<dbReference type="EMBL" id="CAJVQB010026658">
    <property type="protein sequence ID" value="CAG8809038.1"/>
    <property type="molecule type" value="Genomic_DNA"/>
</dbReference>
<evidence type="ECO:0000313" key="2">
    <source>
        <dbReference type="EMBL" id="CAG8809038.1"/>
    </source>
</evidence>
<reference evidence="2 3" key="1">
    <citation type="submission" date="2021-06" db="EMBL/GenBank/DDBJ databases">
        <authorList>
            <person name="Kallberg Y."/>
            <person name="Tangrot J."/>
            <person name="Rosling A."/>
        </authorList>
    </citation>
    <scope>NUCLEOTIDE SEQUENCE [LARGE SCALE GENOMIC DNA]</scope>
    <source>
        <strain evidence="2 3">120-4 pot B 10/14</strain>
    </source>
</reference>
<evidence type="ECO:0000256" key="1">
    <source>
        <dbReference type="SAM" id="MobiDB-lite"/>
    </source>
</evidence>
<protein>
    <submittedName>
        <fullName evidence="2">37960_t:CDS:1</fullName>
    </submittedName>
</protein>
<evidence type="ECO:0000313" key="3">
    <source>
        <dbReference type="Proteomes" id="UP000789901"/>
    </source>
</evidence>
<gene>
    <name evidence="2" type="ORF">GMARGA_LOCUS24815</name>
</gene>
<comment type="caution">
    <text evidence="2">The sequence shown here is derived from an EMBL/GenBank/DDBJ whole genome shotgun (WGS) entry which is preliminary data.</text>
</comment>
<name>A0ABN7W1M1_GIGMA</name>
<dbReference type="Proteomes" id="UP000789901">
    <property type="component" value="Unassembled WGS sequence"/>
</dbReference>
<sequence length="51" mass="6031">MDNSSKSYIQPLKSSEKVPKLEETTKLGEVTYQNSKNEYRKDRRNALRKKL</sequence>